<keyword evidence="1" id="KW-0812">Transmembrane</keyword>
<keyword evidence="1" id="KW-0472">Membrane</keyword>
<evidence type="ECO:0008006" key="4">
    <source>
        <dbReference type="Google" id="ProtNLM"/>
    </source>
</evidence>
<dbReference type="PROSITE" id="PS00409">
    <property type="entry name" value="PROKAR_NTER_METHYL"/>
    <property type="match status" value="1"/>
</dbReference>
<organism evidence="2 3">
    <name type="scientific">Candidatus Azambacteria bacterium RIFCSPLOWO2_01_FULL_46_25</name>
    <dbReference type="NCBI Taxonomy" id="1797298"/>
    <lineage>
        <taxon>Bacteria</taxon>
        <taxon>Candidatus Azamiibacteriota</taxon>
    </lineage>
</organism>
<dbReference type="NCBIfam" id="TIGR02532">
    <property type="entry name" value="IV_pilin_GFxxxE"/>
    <property type="match status" value="1"/>
</dbReference>
<dbReference type="EMBL" id="MEYS01000001">
    <property type="protein sequence ID" value="OGD34558.1"/>
    <property type="molecule type" value="Genomic_DNA"/>
</dbReference>
<protein>
    <recommendedName>
        <fullName evidence="4">Type II secretion system protein GspI C-terminal domain-containing protein</fullName>
    </recommendedName>
</protein>
<feature type="transmembrane region" description="Helical" evidence="1">
    <location>
        <begin position="28"/>
        <end position="49"/>
    </location>
</feature>
<keyword evidence="1" id="KW-1133">Transmembrane helix</keyword>
<evidence type="ECO:0000313" key="3">
    <source>
        <dbReference type="Proteomes" id="UP000176650"/>
    </source>
</evidence>
<dbReference type="AlphaFoldDB" id="A0A1F5BVF0"/>
<dbReference type="Pfam" id="PF07963">
    <property type="entry name" value="N_methyl"/>
    <property type="match status" value="1"/>
</dbReference>
<proteinExistence type="predicted"/>
<evidence type="ECO:0000256" key="1">
    <source>
        <dbReference type="SAM" id="Phobius"/>
    </source>
</evidence>
<dbReference type="Proteomes" id="UP000176650">
    <property type="component" value="Unassembled WGS sequence"/>
</dbReference>
<dbReference type="InterPro" id="IPR012902">
    <property type="entry name" value="N_methyl_site"/>
</dbReference>
<evidence type="ECO:0000313" key="2">
    <source>
        <dbReference type="EMBL" id="OGD34558.1"/>
    </source>
</evidence>
<comment type="caution">
    <text evidence="2">The sequence shown here is derived from an EMBL/GenBank/DDBJ whole genome shotgun (WGS) entry which is preliminary data.</text>
</comment>
<reference evidence="2 3" key="1">
    <citation type="journal article" date="2016" name="Nat. Commun.">
        <title>Thousands of microbial genomes shed light on interconnected biogeochemical processes in an aquifer system.</title>
        <authorList>
            <person name="Anantharaman K."/>
            <person name="Brown C.T."/>
            <person name="Hug L.A."/>
            <person name="Sharon I."/>
            <person name="Castelle C.J."/>
            <person name="Probst A.J."/>
            <person name="Thomas B.C."/>
            <person name="Singh A."/>
            <person name="Wilkins M.J."/>
            <person name="Karaoz U."/>
            <person name="Brodie E.L."/>
            <person name="Williams K.H."/>
            <person name="Hubbard S.S."/>
            <person name="Banfield J.F."/>
        </authorList>
    </citation>
    <scope>NUCLEOTIDE SEQUENCE [LARGE SCALE GENOMIC DNA]</scope>
</reference>
<name>A0A1F5BVF0_9BACT</name>
<accession>A0A1F5BVF0</accession>
<sequence length="174" mass="18594">MQNKIQKSRISLKANEANKLKASKGFTLLESLIAIAVFTVGISTAMTVISTSLSVGTRTRDKIVASYLAQEGIEVVRSIRDNNWIDGDAWDAGIASGCVQWDSADVDTGCSAGSGLIFYPLATPPAYRAIAGTTKFSRSITVQSISADQIQVTSAVNCGLNCSVSLSEYLYNWK</sequence>
<gene>
    <name evidence="2" type="ORF">A2988_03550</name>
</gene>
<dbReference type="STRING" id="1797298.A2988_03550"/>